<dbReference type="InParanoid" id="A0A212F1B3"/>
<accession>A0A212F1B3</accession>
<organism evidence="1 2">
    <name type="scientific">Danaus plexippus plexippus</name>
    <dbReference type="NCBI Taxonomy" id="278856"/>
    <lineage>
        <taxon>Eukaryota</taxon>
        <taxon>Metazoa</taxon>
        <taxon>Ecdysozoa</taxon>
        <taxon>Arthropoda</taxon>
        <taxon>Hexapoda</taxon>
        <taxon>Insecta</taxon>
        <taxon>Pterygota</taxon>
        <taxon>Neoptera</taxon>
        <taxon>Endopterygota</taxon>
        <taxon>Lepidoptera</taxon>
        <taxon>Glossata</taxon>
        <taxon>Ditrysia</taxon>
        <taxon>Papilionoidea</taxon>
        <taxon>Nymphalidae</taxon>
        <taxon>Danainae</taxon>
        <taxon>Danaini</taxon>
        <taxon>Danaina</taxon>
        <taxon>Danaus</taxon>
        <taxon>Danaus</taxon>
    </lineage>
</organism>
<protein>
    <submittedName>
        <fullName evidence="1">Uncharacterized protein</fullName>
    </submittedName>
</protein>
<evidence type="ECO:0000313" key="1">
    <source>
        <dbReference type="EMBL" id="OWR47514.1"/>
    </source>
</evidence>
<sequence>MKPFLIWRLAIHLYDVKVMWLVCVLCLCVSVSGTSRSETKKSVKERENILLILTRSRIEDKIVTEGRRPFMDSTLGVHSKFQSYLLPEEYFYEKLQSSAPPPPPEE</sequence>
<dbReference type="EMBL" id="AGBW02010923">
    <property type="protein sequence ID" value="OWR47514.1"/>
    <property type="molecule type" value="Genomic_DNA"/>
</dbReference>
<reference evidence="1 2" key="1">
    <citation type="journal article" date="2011" name="Cell">
        <title>The monarch butterfly genome yields insights into long-distance migration.</title>
        <authorList>
            <person name="Zhan S."/>
            <person name="Merlin C."/>
            <person name="Boore J.L."/>
            <person name="Reppert S.M."/>
        </authorList>
    </citation>
    <scope>NUCLEOTIDE SEQUENCE [LARGE SCALE GENOMIC DNA]</scope>
    <source>
        <strain evidence="1">F-2</strain>
    </source>
</reference>
<gene>
    <name evidence="1" type="ORF">KGM_210127</name>
</gene>
<evidence type="ECO:0000313" key="2">
    <source>
        <dbReference type="Proteomes" id="UP000007151"/>
    </source>
</evidence>
<name>A0A212F1B3_DANPL</name>
<dbReference type="AlphaFoldDB" id="A0A212F1B3"/>
<proteinExistence type="predicted"/>
<comment type="caution">
    <text evidence="1">The sequence shown here is derived from an EMBL/GenBank/DDBJ whole genome shotgun (WGS) entry which is preliminary data.</text>
</comment>
<dbReference type="KEGG" id="dpl:KGM_210127"/>
<keyword evidence="2" id="KW-1185">Reference proteome</keyword>
<dbReference type="Proteomes" id="UP000007151">
    <property type="component" value="Unassembled WGS sequence"/>
</dbReference>